<keyword evidence="9" id="KW-1185">Reference proteome</keyword>
<keyword evidence="2" id="KW-0134">Cell wall</keyword>
<dbReference type="OrthoDB" id="536881at2759"/>
<keyword evidence="3" id="KW-0964">Secreted</keyword>
<gene>
    <name evidence="8" type="ORF">BDW02DRAFT_568511</name>
</gene>
<evidence type="ECO:0000256" key="3">
    <source>
        <dbReference type="ARBA" id="ARBA00022525"/>
    </source>
</evidence>
<evidence type="ECO:0000256" key="6">
    <source>
        <dbReference type="SAM" id="MobiDB-lite"/>
    </source>
</evidence>
<feature type="region of interest" description="Disordered" evidence="6">
    <location>
        <begin position="350"/>
        <end position="369"/>
    </location>
</feature>
<evidence type="ECO:0000313" key="9">
    <source>
        <dbReference type="Proteomes" id="UP000800040"/>
    </source>
</evidence>
<dbReference type="Pfam" id="PF12454">
    <property type="entry name" value="Ecm33"/>
    <property type="match status" value="1"/>
</dbReference>
<dbReference type="AlphaFoldDB" id="A0A6A5KKR5"/>
<evidence type="ECO:0000256" key="4">
    <source>
        <dbReference type="ARBA" id="ARBA00022729"/>
    </source>
</evidence>
<feature type="signal peptide" evidence="7">
    <location>
        <begin position="1"/>
        <end position="20"/>
    </location>
</feature>
<feature type="chain" id="PRO_5025392596" evidence="7">
    <location>
        <begin position="21"/>
        <end position="391"/>
    </location>
</feature>
<dbReference type="EMBL" id="ML975294">
    <property type="protein sequence ID" value="KAF1834974.1"/>
    <property type="molecule type" value="Genomic_DNA"/>
</dbReference>
<dbReference type="InterPro" id="IPR051648">
    <property type="entry name" value="CWI-Assembly_Regulator"/>
</dbReference>
<dbReference type="GO" id="GO:0031505">
    <property type="term" value="P:fungal-type cell wall organization"/>
    <property type="evidence" value="ECO:0007669"/>
    <property type="project" value="TreeGrafter"/>
</dbReference>
<comment type="subcellular location">
    <subcellularLocation>
        <location evidence="1">Secreted</location>
        <location evidence="1">Cell wall</location>
    </subcellularLocation>
</comment>
<dbReference type="GO" id="GO:0005886">
    <property type="term" value="C:plasma membrane"/>
    <property type="evidence" value="ECO:0007669"/>
    <property type="project" value="TreeGrafter"/>
</dbReference>
<protein>
    <submittedName>
        <fullName evidence="8">GPI-anchored cell wall organization protein Ecm33</fullName>
    </submittedName>
</protein>
<dbReference type="SUPFAM" id="SSF52058">
    <property type="entry name" value="L domain-like"/>
    <property type="match status" value="2"/>
</dbReference>
<reference evidence="8" key="1">
    <citation type="submission" date="2020-01" db="EMBL/GenBank/DDBJ databases">
        <authorList>
            <consortium name="DOE Joint Genome Institute"/>
            <person name="Haridas S."/>
            <person name="Albert R."/>
            <person name="Binder M."/>
            <person name="Bloem J."/>
            <person name="Labutti K."/>
            <person name="Salamov A."/>
            <person name="Andreopoulos B."/>
            <person name="Baker S.E."/>
            <person name="Barry K."/>
            <person name="Bills G."/>
            <person name="Bluhm B.H."/>
            <person name="Cannon C."/>
            <person name="Castanera R."/>
            <person name="Culley D.E."/>
            <person name="Daum C."/>
            <person name="Ezra D."/>
            <person name="Gonzalez J.B."/>
            <person name="Henrissat B."/>
            <person name="Kuo A."/>
            <person name="Liang C."/>
            <person name="Lipzen A."/>
            <person name="Lutzoni F."/>
            <person name="Magnuson J."/>
            <person name="Mondo S."/>
            <person name="Nolan M."/>
            <person name="Ohm R."/>
            <person name="Pangilinan J."/>
            <person name="Park H.-J."/>
            <person name="Ramirez L."/>
            <person name="Alfaro M."/>
            <person name="Sun H."/>
            <person name="Tritt A."/>
            <person name="Yoshinaga Y."/>
            <person name="Zwiers L.-H."/>
            <person name="Turgeon B.G."/>
            <person name="Goodwin S.B."/>
            <person name="Spatafora J.W."/>
            <person name="Crous P.W."/>
            <person name="Grigoriev I.V."/>
        </authorList>
    </citation>
    <scope>NUCLEOTIDE SEQUENCE</scope>
    <source>
        <strain evidence="8">P77</strain>
    </source>
</reference>
<dbReference type="Gene3D" id="3.80.20.20">
    <property type="entry name" value="Receptor L-domain"/>
    <property type="match status" value="2"/>
</dbReference>
<dbReference type="GO" id="GO:0009277">
    <property type="term" value="C:fungal-type cell wall"/>
    <property type="evidence" value="ECO:0007669"/>
    <property type="project" value="TreeGrafter"/>
</dbReference>
<keyword evidence="5" id="KW-0325">Glycoprotein</keyword>
<accession>A0A6A5KKR5</accession>
<evidence type="ECO:0000256" key="1">
    <source>
        <dbReference type="ARBA" id="ARBA00004191"/>
    </source>
</evidence>
<keyword evidence="4 7" id="KW-0732">Signal</keyword>
<evidence type="ECO:0000313" key="8">
    <source>
        <dbReference type="EMBL" id="KAF1834974.1"/>
    </source>
</evidence>
<dbReference type="InterPro" id="IPR036941">
    <property type="entry name" value="Rcpt_L-dom_sf"/>
</dbReference>
<proteinExistence type="predicted"/>
<dbReference type="PANTHER" id="PTHR31018:SF3">
    <property type="entry name" value="RECEPTOR PROTEIN-TYROSINE KINASE"/>
    <property type="match status" value="1"/>
</dbReference>
<dbReference type="GO" id="GO:0009986">
    <property type="term" value="C:cell surface"/>
    <property type="evidence" value="ECO:0007669"/>
    <property type="project" value="TreeGrafter"/>
</dbReference>
<evidence type="ECO:0000256" key="7">
    <source>
        <dbReference type="SAM" id="SignalP"/>
    </source>
</evidence>
<evidence type="ECO:0000256" key="2">
    <source>
        <dbReference type="ARBA" id="ARBA00022512"/>
    </source>
</evidence>
<evidence type="ECO:0000256" key="5">
    <source>
        <dbReference type="ARBA" id="ARBA00023180"/>
    </source>
</evidence>
<organism evidence="8 9">
    <name type="scientific">Decorospora gaudefroyi</name>
    <dbReference type="NCBI Taxonomy" id="184978"/>
    <lineage>
        <taxon>Eukaryota</taxon>
        <taxon>Fungi</taxon>
        <taxon>Dikarya</taxon>
        <taxon>Ascomycota</taxon>
        <taxon>Pezizomycotina</taxon>
        <taxon>Dothideomycetes</taxon>
        <taxon>Pleosporomycetidae</taxon>
        <taxon>Pleosporales</taxon>
        <taxon>Pleosporineae</taxon>
        <taxon>Pleosporaceae</taxon>
        <taxon>Decorospora</taxon>
    </lineage>
</organism>
<name>A0A6A5KKR5_9PLEO</name>
<sequence length="391" mass="40665">MPSMLKIALPALAAASTAYAASCSTSATKTIQNAGDATALAGCETFTGSIAIATSTTEDIALNGVQKIVGDLIATNNSDIKQISGDSLTQLDGEMHLDGLTSLYALNFPALKSVDTITWNALPNLQDLGFGSEVESANKIDIQNTGLRSLAGINVEEADSIEISNNGYINEIKLQLGNVSTKLTLATNNEAVIVELPFLIWASNLTFISCASVSVPSLETLNGSLGLYENGFESFVAPNLTSVGDALVIVDNEKLSNLSFPLLTKVSGNLKIANNPELAEIDGFPELASIGGAFDMAGNFTSVETPALDTLKGAFNLQSSENVNETCAFYEGLRDEKAIRGKYECKGRLIDPGEEGHKGTSKGNDPEGAASSLSAVNGALGLAAVAAVLLF</sequence>
<dbReference type="Proteomes" id="UP000800040">
    <property type="component" value="Unassembled WGS sequence"/>
</dbReference>
<dbReference type="PANTHER" id="PTHR31018">
    <property type="entry name" value="SPORULATION-SPECIFIC PROTEIN-RELATED"/>
    <property type="match status" value="1"/>
</dbReference>